<feature type="compositionally biased region" description="Polar residues" evidence="1">
    <location>
        <begin position="64"/>
        <end position="78"/>
    </location>
</feature>
<comment type="caution">
    <text evidence="3">The sequence shown here is derived from an EMBL/GenBank/DDBJ whole genome shotgun (WGS) entry which is preliminary data.</text>
</comment>
<evidence type="ECO:0000256" key="2">
    <source>
        <dbReference type="SAM" id="Phobius"/>
    </source>
</evidence>
<keyword evidence="2" id="KW-0812">Transmembrane</keyword>
<feature type="region of interest" description="Disordered" evidence="1">
    <location>
        <begin position="675"/>
        <end position="705"/>
    </location>
</feature>
<sequence>MNDLTNQRQSEGAHNLEHREVGDRMRSGAKKLFGGFRSKKHGTGLSEDETSPRGMQAPGVHDTLAQTGNTLTSSTQSGITGRAAHMDEDAGNVKVSAPIGGGVAAPATVQQLQPLLPKSEEPPSGTHHERGGTVIQDLKTKADRYGPELQNAAPTGAAPPGRGTGHGSEIAYEEASSKRDTNLPGARAPQAAGYAPLSEDAPTTPPPTPIEYEEDVSAAKQNRGPSHQLPTVPPQPTRISYETSEKMAAGGPHGASSQDNKVVSDAQAATGSIKQDKQHDEAAKLAAEAGEKLHHGVGHVAAAVEQVDHHVSSPTGQRDVAHAGTKVTSEGHEGGVAFTVGSTEAAHDKPQGLDAVKPDVTDRSPATEDVTAQAQGVAAAASEKAKDALAFASDAATGAYETVKSYVAGPAQPNPVADAKVVKRAGVINPTPDNPYIEALSPIIITDASGTGTTAAGQQTADQLQRAGDTAGLQPGTGVNLSGTTAAAQQKAAAAKDVAVSKAAAAKDVAASKAAEAGNIAATKLAAAREVAGVKYQETVEAVMPHVEHAKQVAGAYVGEIQGAAAEKLESVQHVASEYAQELQTTAREAVVAGQERTKEVVAQAVSTVQNASLDDVEHSSFVRAAVGVFLLWLACGLSWAWSFGLLVMTVVVTLLMRMAERRRAHRRSLFSAHRGQPPVSAPITGTGLDRTPQATAPHINSPSAIRDSVLPSGQQAVTILLPPGVQYTEVARPEQ</sequence>
<keyword evidence="2" id="KW-0472">Membrane</keyword>
<feature type="transmembrane region" description="Helical" evidence="2">
    <location>
        <begin position="630"/>
        <end position="657"/>
    </location>
</feature>
<gene>
    <name evidence="3" type="ORF">WJX72_004973</name>
</gene>
<feature type="compositionally biased region" description="Polar residues" evidence="1">
    <location>
        <begin position="1"/>
        <end position="12"/>
    </location>
</feature>
<protein>
    <submittedName>
        <fullName evidence="3">Uncharacterized protein</fullName>
    </submittedName>
</protein>
<evidence type="ECO:0000256" key="1">
    <source>
        <dbReference type="SAM" id="MobiDB-lite"/>
    </source>
</evidence>
<proteinExistence type="predicted"/>
<accession>A0AAW1PH81</accession>
<name>A0AAW1PH81_9CHLO</name>
<dbReference type="EMBL" id="JALJOR010000012">
    <property type="protein sequence ID" value="KAK9807634.1"/>
    <property type="molecule type" value="Genomic_DNA"/>
</dbReference>
<feature type="compositionally biased region" description="Polar residues" evidence="1">
    <location>
        <begin position="219"/>
        <end position="229"/>
    </location>
</feature>
<organism evidence="3 4">
    <name type="scientific">[Myrmecia] bisecta</name>
    <dbReference type="NCBI Taxonomy" id="41462"/>
    <lineage>
        <taxon>Eukaryota</taxon>
        <taxon>Viridiplantae</taxon>
        <taxon>Chlorophyta</taxon>
        <taxon>core chlorophytes</taxon>
        <taxon>Trebouxiophyceae</taxon>
        <taxon>Trebouxiales</taxon>
        <taxon>Trebouxiaceae</taxon>
        <taxon>Myrmecia</taxon>
    </lineage>
</organism>
<feature type="compositionally biased region" description="Polar residues" evidence="1">
    <location>
        <begin position="693"/>
        <end position="704"/>
    </location>
</feature>
<keyword evidence="4" id="KW-1185">Reference proteome</keyword>
<feature type="compositionally biased region" description="Basic and acidic residues" evidence="1">
    <location>
        <begin position="14"/>
        <end position="26"/>
    </location>
</feature>
<feature type="region of interest" description="Disordered" evidence="1">
    <location>
        <begin position="1"/>
        <end position="78"/>
    </location>
</feature>
<feature type="compositionally biased region" description="Low complexity" evidence="1">
    <location>
        <begin position="152"/>
        <end position="161"/>
    </location>
</feature>
<feature type="compositionally biased region" description="Basic and acidic residues" evidence="1">
    <location>
        <begin position="274"/>
        <end position="285"/>
    </location>
</feature>
<feature type="region of interest" description="Disordered" evidence="1">
    <location>
        <begin position="116"/>
        <end position="285"/>
    </location>
</feature>
<evidence type="ECO:0000313" key="3">
    <source>
        <dbReference type="EMBL" id="KAK9807634.1"/>
    </source>
</evidence>
<reference evidence="3 4" key="1">
    <citation type="journal article" date="2024" name="Nat. Commun.">
        <title>Phylogenomics reveals the evolutionary origins of lichenization in chlorophyte algae.</title>
        <authorList>
            <person name="Puginier C."/>
            <person name="Libourel C."/>
            <person name="Otte J."/>
            <person name="Skaloud P."/>
            <person name="Haon M."/>
            <person name="Grisel S."/>
            <person name="Petersen M."/>
            <person name="Berrin J.G."/>
            <person name="Delaux P.M."/>
            <person name="Dal Grande F."/>
            <person name="Keller J."/>
        </authorList>
    </citation>
    <scope>NUCLEOTIDE SEQUENCE [LARGE SCALE GENOMIC DNA]</scope>
    <source>
        <strain evidence="3 4">SAG 2043</strain>
    </source>
</reference>
<evidence type="ECO:0000313" key="4">
    <source>
        <dbReference type="Proteomes" id="UP001489004"/>
    </source>
</evidence>
<dbReference type="Proteomes" id="UP001489004">
    <property type="component" value="Unassembled WGS sequence"/>
</dbReference>
<keyword evidence="2" id="KW-1133">Transmembrane helix</keyword>
<feature type="compositionally biased region" description="Polar residues" evidence="1">
    <location>
        <begin position="255"/>
        <end position="273"/>
    </location>
</feature>
<feature type="compositionally biased region" description="Basic and acidic residues" evidence="1">
    <location>
        <begin position="118"/>
        <end position="131"/>
    </location>
</feature>
<dbReference type="AlphaFoldDB" id="A0AAW1PH81"/>